<dbReference type="Proteomes" id="UP001604002">
    <property type="component" value="Unassembled WGS sequence"/>
</dbReference>
<evidence type="ECO:0000313" key="3">
    <source>
        <dbReference type="Proteomes" id="UP001604002"/>
    </source>
</evidence>
<proteinExistence type="predicted"/>
<feature type="signal peptide" evidence="1">
    <location>
        <begin position="1"/>
        <end position="22"/>
    </location>
</feature>
<organism evidence="2 3">
    <name type="scientific">Xanthobacter oligotrophicus</name>
    <dbReference type="NCBI Taxonomy" id="2607286"/>
    <lineage>
        <taxon>Bacteria</taxon>
        <taxon>Pseudomonadati</taxon>
        <taxon>Pseudomonadota</taxon>
        <taxon>Alphaproteobacteria</taxon>
        <taxon>Hyphomicrobiales</taxon>
        <taxon>Xanthobacteraceae</taxon>
        <taxon>Xanthobacter</taxon>
    </lineage>
</organism>
<comment type="caution">
    <text evidence="2">The sequence shown here is derived from an EMBL/GenBank/DDBJ whole genome shotgun (WGS) entry which is preliminary data.</text>
</comment>
<sequence>MKLQVCAVLGAIGVVLSGCAKSADKVSAAYVSPLNYQGYSCVQLGQEAERISSRVVALTGAQNNKATGDAVATTVAIVVFWPAAFLVGGDDAQTAELARLKGEMDTIEQVSIQKKCAIQFQRTPQPEPIGAKES</sequence>
<evidence type="ECO:0000256" key="1">
    <source>
        <dbReference type="SAM" id="SignalP"/>
    </source>
</evidence>
<dbReference type="EMBL" id="JBAFVH010000002">
    <property type="protein sequence ID" value="MFG1371524.1"/>
    <property type="molecule type" value="Genomic_DNA"/>
</dbReference>
<evidence type="ECO:0000313" key="2">
    <source>
        <dbReference type="EMBL" id="MFG1371524.1"/>
    </source>
</evidence>
<accession>A0ABW6ZS30</accession>
<dbReference type="RefSeq" id="WP_393991506.1">
    <property type="nucleotide sequence ID" value="NZ_JBAFVH010000002.1"/>
</dbReference>
<name>A0ABW6ZS30_9HYPH</name>
<evidence type="ECO:0008006" key="4">
    <source>
        <dbReference type="Google" id="ProtNLM"/>
    </source>
</evidence>
<protein>
    <recommendedName>
        <fullName evidence="4">Lipoprotein</fullName>
    </recommendedName>
</protein>
<gene>
    <name evidence="2" type="ORF">V5F32_05045</name>
</gene>
<keyword evidence="3" id="KW-1185">Reference proteome</keyword>
<keyword evidence="1" id="KW-0732">Signal</keyword>
<dbReference type="PROSITE" id="PS51257">
    <property type="entry name" value="PROKAR_LIPOPROTEIN"/>
    <property type="match status" value="1"/>
</dbReference>
<feature type="chain" id="PRO_5046480852" description="Lipoprotein" evidence="1">
    <location>
        <begin position="23"/>
        <end position="134"/>
    </location>
</feature>
<reference evidence="2 3" key="1">
    <citation type="submission" date="2024-02" db="EMBL/GenBank/DDBJ databases">
        <title>Expansion and revision of Xanthobacter and proposal of Roseixanthobacter gen. nov.</title>
        <authorList>
            <person name="Soltysiak M.P.M."/>
            <person name="Jalihal A."/>
            <person name="Ory A."/>
            <person name="Chrisophersen C."/>
            <person name="Lee A.D."/>
            <person name="Boulton J."/>
            <person name="Springer M."/>
        </authorList>
    </citation>
    <scope>NUCLEOTIDE SEQUENCE [LARGE SCALE GENOMIC DNA]</scope>
    <source>
        <strain evidence="2 3">23A</strain>
    </source>
</reference>